<keyword evidence="1" id="KW-0732">Signal</keyword>
<protein>
    <submittedName>
        <fullName evidence="2">Alpha/beta fold hydrolase</fullName>
    </submittedName>
</protein>
<dbReference type="GO" id="GO:0016042">
    <property type="term" value="P:lipid catabolic process"/>
    <property type="evidence" value="ECO:0007669"/>
    <property type="project" value="InterPro"/>
</dbReference>
<dbReference type="SUPFAM" id="SSF53474">
    <property type="entry name" value="alpha/beta-Hydrolases"/>
    <property type="match status" value="1"/>
</dbReference>
<dbReference type="InterPro" id="IPR029058">
    <property type="entry name" value="AB_hydrolase_fold"/>
</dbReference>
<organism evidence="2 3">
    <name type="scientific">Nocardia colli</name>
    <dbReference type="NCBI Taxonomy" id="2545717"/>
    <lineage>
        <taxon>Bacteria</taxon>
        <taxon>Bacillati</taxon>
        <taxon>Actinomycetota</taxon>
        <taxon>Actinomycetes</taxon>
        <taxon>Mycobacteriales</taxon>
        <taxon>Nocardiaceae</taxon>
        <taxon>Nocardia</taxon>
    </lineage>
</organism>
<dbReference type="InterPro" id="IPR002918">
    <property type="entry name" value="Lipase_EstA/Esterase_EstB"/>
</dbReference>
<dbReference type="GO" id="GO:0016298">
    <property type="term" value="F:lipase activity"/>
    <property type="evidence" value="ECO:0007669"/>
    <property type="project" value="TreeGrafter"/>
</dbReference>
<feature type="chain" id="PRO_5024339830" evidence="1">
    <location>
        <begin position="27"/>
        <end position="294"/>
    </location>
</feature>
<feature type="signal peptide" evidence="1">
    <location>
        <begin position="1"/>
        <end position="26"/>
    </location>
</feature>
<dbReference type="AlphaFoldDB" id="A0A5N0E7I4"/>
<evidence type="ECO:0000313" key="3">
    <source>
        <dbReference type="Proteomes" id="UP000323876"/>
    </source>
</evidence>
<dbReference type="PANTHER" id="PTHR32015">
    <property type="entry name" value="FASTING INDUCED LIPASE"/>
    <property type="match status" value="1"/>
</dbReference>
<dbReference type="Gene3D" id="3.40.50.1820">
    <property type="entry name" value="alpha/beta hydrolase"/>
    <property type="match status" value="1"/>
</dbReference>
<reference evidence="2 3" key="1">
    <citation type="submission" date="2019-09" db="EMBL/GenBank/DDBJ databases">
        <authorList>
            <person name="Wang X."/>
        </authorList>
    </citation>
    <scope>NUCLEOTIDE SEQUENCE [LARGE SCALE GENOMIC DNA]</scope>
    <source>
        <strain evidence="2 3">CICC 11023</strain>
    </source>
</reference>
<dbReference type="Proteomes" id="UP000323876">
    <property type="component" value="Unassembled WGS sequence"/>
</dbReference>
<dbReference type="OrthoDB" id="8871309at2"/>
<dbReference type="Pfam" id="PF01674">
    <property type="entry name" value="Lipase_2"/>
    <property type="match status" value="1"/>
</dbReference>
<name>A0A5N0E7I4_9NOCA</name>
<proteinExistence type="predicted"/>
<accession>A0A5N0E7I4</accession>
<evidence type="ECO:0000313" key="2">
    <source>
        <dbReference type="EMBL" id="KAA8885392.1"/>
    </source>
</evidence>
<dbReference type="EMBL" id="VXLC01000015">
    <property type="protein sequence ID" value="KAA8885392.1"/>
    <property type="molecule type" value="Genomic_DNA"/>
</dbReference>
<dbReference type="RefSeq" id="WP_150404950.1">
    <property type="nucleotide sequence ID" value="NZ_VXLC01000015.1"/>
</dbReference>
<evidence type="ECO:0000256" key="1">
    <source>
        <dbReference type="SAM" id="SignalP"/>
    </source>
</evidence>
<gene>
    <name evidence="2" type="ORF">F3087_27465</name>
</gene>
<dbReference type="PANTHER" id="PTHR32015:SF1">
    <property type="entry name" value="LIPASE"/>
    <property type="match status" value="1"/>
</dbReference>
<keyword evidence="3" id="KW-1185">Reference proteome</keyword>
<sequence length="294" mass="30662">MRGFKIHAAGLSVLALTLLSTATAVADAPGPIQGSSDVDVVPSPPGANNWSCQPNAAHPRPIVLAHGTFENRLDNWFAMAPRLVAAGYCVYALDFGRGLAGTVSGVGPMRASAQEISDFVDRVLATTGAQQVDIVGHSQGGMLPRYYLKNLGGTPKVHTLVGLAPDNHGTTWGLVGLPITLVPPATDLVCPSCTEQLPTSDFITQLNSGGETQPGVSYTVIASRYDEFATPYTTGFLTGPDVDNITLQDVCPGDFSEHMAMTSDPVAIQLVLNALDPEHKTPVPCGTGVGSAQK</sequence>
<comment type="caution">
    <text evidence="2">The sequence shown here is derived from an EMBL/GenBank/DDBJ whole genome shotgun (WGS) entry which is preliminary data.</text>
</comment>
<keyword evidence="2" id="KW-0378">Hydrolase</keyword>